<protein>
    <submittedName>
        <fullName evidence="1">Uncharacterized protein</fullName>
    </submittedName>
</protein>
<evidence type="ECO:0000313" key="1">
    <source>
        <dbReference type="EMBL" id="TCO49369.1"/>
    </source>
</evidence>
<proteinExistence type="predicted"/>
<comment type="caution">
    <text evidence="1">The sequence shown here is derived from an EMBL/GenBank/DDBJ whole genome shotgun (WGS) entry which is preliminary data.</text>
</comment>
<dbReference type="Proteomes" id="UP000295573">
    <property type="component" value="Unassembled WGS sequence"/>
</dbReference>
<organism evidence="1 2">
    <name type="scientific">Kribbella antiqua</name>
    <dbReference type="NCBI Taxonomy" id="2512217"/>
    <lineage>
        <taxon>Bacteria</taxon>
        <taxon>Bacillati</taxon>
        <taxon>Actinomycetota</taxon>
        <taxon>Actinomycetes</taxon>
        <taxon>Propionibacteriales</taxon>
        <taxon>Kribbellaceae</taxon>
        <taxon>Kribbella</taxon>
    </lineage>
</organism>
<accession>A0A4R2IZL2</accession>
<dbReference type="EMBL" id="SLWR01000003">
    <property type="protein sequence ID" value="TCO49369.1"/>
    <property type="molecule type" value="Genomic_DNA"/>
</dbReference>
<evidence type="ECO:0000313" key="2">
    <source>
        <dbReference type="Proteomes" id="UP000295573"/>
    </source>
</evidence>
<gene>
    <name evidence="1" type="ORF">EV646_103347</name>
</gene>
<reference evidence="1 2" key="1">
    <citation type="journal article" date="2015" name="Stand. Genomic Sci.">
        <title>Genomic Encyclopedia of Bacterial and Archaeal Type Strains, Phase III: the genomes of soil and plant-associated and newly described type strains.</title>
        <authorList>
            <person name="Whitman W.B."/>
            <person name="Woyke T."/>
            <person name="Klenk H.P."/>
            <person name="Zhou Y."/>
            <person name="Lilburn T.G."/>
            <person name="Beck B.J."/>
            <person name="De Vos P."/>
            <person name="Vandamme P."/>
            <person name="Eisen J.A."/>
            <person name="Garrity G."/>
            <person name="Hugenholtz P."/>
            <person name="Kyrpides N.C."/>
        </authorList>
    </citation>
    <scope>NUCLEOTIDE SEQUENCE [LARGE SCALE GENOMIC DNA]</scope>
    <source>
        <strain evidence="1 2">VKM Ac-2541</strain>
    </source>
</reference>
<sequence>MTWFITALKKYAVFNGTPTPNRYGDNPKPVSR</sequence>
<name>A0A4R2IZL2_9ACTN</name>
<dbReference type="AlphaFoldDB" id="A0A4R2IZL2"/>
<keyword evidence="2" id="KW-1185">Reference proteome</keyword>